<dbReference type="Gene3D" id="1.10.10.60">
    <property type="entry name" value="Homeodomain-like"/>
    <property type="match status" value="2"/>
</dbReference>
<evidence type="ECO:0000313" key="8">
    <source>
        <dbReference type="EMBL" id="CAK9144605.1"/>
    </source>
</evidence>
<evidence type="ECO:0000259" key="7">
    <source>
        <dbReference type="PROSITE" id="PS51294"/>
    </source>
</evidence>
<protein>
    <submittedName>
        <fullName evidence="8">Uncharacterized protein</fullName>
    </submittedName>
</protein>
<evidence type="ECO:0000256" key="1">
    <source>
        <dbReference type="ARBA" id="ARBA00004123"/>
    </source>
</evidence>
<organism evidence="8 9">
    <name type="scientific">Ilex paraguariensis</name>
    <name type="common">yerba mate</name>
    <dbReference type="NCBI Taxonomy" id="185542"/>
    <lineage>
        <taxon>Eukaryota</taxon>
        <taxon>Viridiplantae</taxon>
        <taxon>Streptophyta</taxon>
        <taxon>Embryophyta</taxon>
        <taxon>Tracheophyta</taxon>
        <taxon>Spermatophyta</taxon>
        <taxon>Magnoliopsida</taxon>
        <taxon>eudicotyledons</taxon>
        <taxon>Gunneridae</taxon>
        <taxon>Pentapetalae</taxon>
        <taxon>asterids</taxon>
        <taxon>campanulids</taxon>
        <taxon>Aquifoliales</taxon>
        <taxon>Aquifoliaceae</taxon>
        <taxon>Ilex</taxon>
    </lineage>
</organism>
<dbReference type="PROSITE" id="PS51294">
    <property type="entry name" value="HTH_MYB"/>
    <property type="match status" value="1"/>
</dbReference>
<evidence type="ECO:0000256" key="5">
    <source>
        <dbReference type="SAM" id="Phobius"/>
    </source>
</evidence>
<dbReference type="SUPFAM" id="SSF46689">
    <property type="entry name" value="Homeodomain-like"/>
    <property type="match status" value="1"/>
</dbReference>
<evidence type="ECO:0000256" key="3">
    <source>
        <dbReference type="ARBA" id="ARBA00023125"/>
    </source>
</evidence>
<keyword evidence="5" id="KW-1133">Transmembrane helix</keyword>
<dbReference type="InterPro" id="IPR001005">
    <property type="entry name" value="SANT/Myb"/>
</dbReference>
<dbReference type="AlphaFoldDB" id="A0ABC8RHZ8"/>
<dbReference type="PANTHER" id="PTHR47994:SF5">
    <property type="entry name" value="F14D16.11-RELATED"/>
    <property type="match status" value="1"/>
</dbReference>
<keyword evidence="5" id="KW-0812">Transmembrane</keyword>
<evidence type="ECO:0000256" key="4">
    <source>
        <dbReference type="ARBA" id="ARBA00023242"/>
    </source>
</evidence>
<keyword evidence="2" id="KW-0677">Repeat</keyword>
<keyword evidence="4" id="KW-0539">Nucleus</keyword>
<evidence type="ECO:0000313" key="9">
    <source>
        <dbReference type="Proteomes" id="UP001642360"/>
    </source>
</evidence>
<proteinExistence type="predicted"/>
<evidence type="ECO:0000256" key="2">
    <source>
        <dbReference type="ARBA" id="ARBA00022737"/>
    </source>
</evidence>
<sequence>MGKKLCVEDKNRLKKGQWTVEEDQKLIDYIQKHGHGKWKTVSKDAGIYANYLCFCYAACAFVLPFFKFPLCIRWSAIAARLPGRTDNEIKNYWNTHIRKRLLRMGIDPVTHAPRLCPLEIYSILNSTLYNLPPVHTRNVLGIESTLNLEEFQPFQVNQIHGSVQEVQACVATTSSAPLLDDTLIMQANVGQFYPRAASYGCRSSLPNLYRNDDDQSSCIGLGFVEFRAAEYYYNNYNKSLLELQSENQMFQYSNEGTPRYSFGSVLSTPSSGSSSTAFNLSATTSYVNGSNEEERESYCRNMLFNVPYNLDVDGIIKGNMNSG</sequence>
<comment type="subcellular location">
    <subcellularLocation>
        <location evidence="1">Nucleus</location>
    </subcellularLocation>
</comment>
<feature type="domain" description="Myb-like" evidence="6">
    <location>
        <begin position="10"/>
        <end position="97"/>
    </location>
</feature>
<dbReference type="InterPro" id="IPR009057">
    <property type="entry name" value="Homeodomain-like_sf"/>
</dbReference>
<dbReference type="Proteomes" id="UP001642360">
    <property type="component" value="Unassembled WGS sequence"/>
</dbReference>
<dbReference type="CDD" id="cd00167">
    <property type="entry name" value="SANT"/>
    <property type="match status" value="1"/>
</dbReference>
<dbReference type="PROSITE" id="PS50090">
    <property type="entry name" value="MYB_LIKE"/>
    <property type="match status" value="1"/>
</dbReference>
<dbReference type="InterPro" id="IPR015495">
    <property type="entry name" value="Myb_TF_plants"/>
</dbReference>
<dbReference type="GO" id="GO:0005634">
    <property type="term" value="C:nucleus"/>
    <property type="evidence" value="ECO:0007669"/>
    <property type="project" value="UniProtKB-SubCell"/>
</dbReference>
<comment type="caution">
    <text evidence="8">The sequence shown here is derived from an EMBL/GenBank/DDBJ whole genome shotgun (WGS) entry which is preliminary data.</text>
</comment>
<feature type="domain" description="HTH myb-type" evidence="7">
    <location>
        <begin position="10"/>
        <end position="101"/>
    </location>
</feature>
<accession>A0ABC8RHZ8</accession>
<gene>
    <name evidence="8" type="ORF">ILEXP_LOCUS12357</name>
</gene>
<dbReference type="InterPro" id="IPR017930">
    <property type="entry name" value="Myb_dom"/>
</dbReference>
<dbReference type="GO" id="GO:0003677">
    <property type="term" value="F:DNA binding"/>
    <property type="evidence" value="ECO:0007669"/>
    <property type="project" value="UniProtKB-KW"/>
</dbReference>
<dbReference type="SMART" id="SM00717">
    <property type="entry name" value="SANT"/>
    <property type="match status" value="1"/>
</dbReference>
<keyword evidence="5" id="KW-0472">Membrane</keyword>
<dbReference type="Pfam" id="PF00249">
    <property type="entry name" value="Myb_DNA-binding"/>
    <property type="match status" value="2"/>
</dbReference>
<name>A0ABC8RHZ8_9AQUA</name>
<dbReference type="EMBL" id="CAUOFW020001406">
    <property type="protein sequence ID" value="CAK9144605.1"/>
    <property type="molecule type" value="Genomic_DNA"/>
</dbReference>
<evidence type="ECO:0000259" key="6">
    <source>
        <dbReference type="PROSITE" id="PS50090"/>
    </source>
</evidence>
<dbReference type="PANTHER" id="PTHR47994">
    <property type="entry name" value="F14D16.11-RELATED"/>
    <property type="match status" value="1"/>
</dbReference>
<keyword evidence="3" id="KW-0238">DNA-binding</keyword>
<keyword evidence="9" id="KW-1185">Reference proteome</keyword>
<feature type="transmembrane region" description="Helical" evidence="5">
    <location>
        <begin position="47"/>
        <end position="66"/>
    </location>
</feature>
<reference evidence="8 9" key="1">
    <citation type="submission" date="2024-02" db="EMBL/GenBank/DDBJ databases">
        <authorList>
            <person name="Vignale AGUSTIN F."/>
            <person name="Sosa J E."/>
            <person name="Modenutti C."/>
        </authorList>
    </citation>
    <scope>NUCLEOTIDE SEQUENCE [LARGE SCALE GENOMIC DNA]</scope>
</reference>